<dbReference type="Proteomes" id="UP000242814">
    <property type="component" value="Unassembled WGS sequence"/>
</dbReference>
<reference evidence="2 3" key="1">
    <citation type="submission" date="2016-06" db="EMBL/GenBank/DDBJ databases">
        <authorList>
            <person name="Kjaerup R.B."/>
            <person name="Dalgaard T.S."/>
            <person name="Juul-Madsen H.R."/>
        </authorList>
    </citation>
    <scope>NUCLEOTIDE SEQUENCE [LARGE SCALE GENOMIC DNA]</scope>
    <source>
        <strain evidence="2 3">Pb300</strain>
    </source>
</reference>
<dbReference type="AlphaFoldDB" id="A0A1D2JBI7"/>
<proteinExistence type="predicted"/>
<evidence type="ECO:0000313" key="3">
    <source>
        <dbReference type="Proteomes" id="UP000242814"/>
    </source>
</evidence>
<accession>A0A1D2JBI7</accession>
<gene>
    <name evidence="2" type="ORF">ACO22_05016</name>
</gene>
<dbReference type="VEuPathDB" id="FungiDB:PABG_02219"/>
<dbReference type="EMBL" id="LZYO01000212">
    <property type="protein sequence ID" value="ODH25860.1"/>
    <property type="molecule type" value="Genomic_DNA"/>
</dbReference>
<evidence type="ECO:0000256" key="1">
    <source>
        <dbReference type="SAM" id="MobiDB-lite"/>
    </source>
</evidence>
<organism evidence="2 3">
    <name type="scientific">Paracoccidioides brasiliensis</name>
    <dbReference type="NCBI Taxonomy" id="121759"/>
    <lineage>
        <taxon>Eukaryota</taxon>
        <taxon>Fungi</taxon>
        <taxon>Dikarya</taxon>
        <taxon>Ascomycota</taxon>
        <taxon>Pezizomycotina</taxon>
        <taxon>Eurotiomycetes</taxon>
        <taxon>Eurotiomycetidae</taxon>
        <taxon>Onygenales</taxon>
        <taxon>Ajellomycetaceae</taxon>
        <taxon>Paracoccidioides</taxon>
    </lineage>
</organism>
<protein>
    <submittedName>
        <fullName evidence="2">Uncharacterized protein</fullName>
    </submittedName>
</protein>
<feature type="region of interest" description="Disordered" evidence="1">
    <location>
        <begin position="1"/>
        <end position="74"/>
    </location>
</feature>
<sequence>MNKKKTPAKAGRWESAAATERLDPAPPANEQPCFTRKEWRRELKRRPSQPTPAISPRLPSLMRTSVDPPLWPLR</sequence>
<evidence type="ECO:0000313" key="2">
    <source>
        <dbReference type="EMBL" id="ODH25860.1"/>
    </source>
</evidence>
<name>A0A1D2JBI7_PARBR</name>
<comment type="caution">
    <text evidence="2">The sequence shown here is derived from an EMBL/GenBank/DDBJ whole genome shotgun (WGS) entry which is preliminary data.</text>
</comment>